<feature type="compositionally biased region" description="Basic residues" evidence="1">
    <location>
        <begin position="170"/>
        <end position="184"/>
    </location>
</feature>
<proteinExistence type="predicted"/>
<feature type="compositionally biased region" description="Basic and acidic residues" evidence="1">
    <location>
        <begin position="75"/>
        <end position="88"/>
    </location>
</feature>
<feature type="compositionally biased region" description="Basic and acidic residues" evidence="1">
    <location>
        <begin position="198"/>
        <end position="216"/>
    </location>
</feature>
<dbReference type="EMBL" id="JANTQA010000047">
    <property type="protein sequence ID" value="KAJ3433670.1"/>
    <property type="molecule type" value="Genomic_DNA"/>
</dbReference>
<evidence type="ECO:0000256" key="1">
    <source>
        <dbReference type="SAM" id="MobiDB-lite"/>
    </source>
</evidence>
<gene>
    <name evidence="2" type="ORF">M0812_22633</name>
</gene>
<accession>A0AAV7YXV1</accession>
<feature type="compositionally biased region" description="Basic residues" evidence="1">
    <location>
        <begin position="91"/>
        <end position="107"/>
    </location>
</feature>
<feature type="compositionally biased region" description="Basic residues" evidence="1">
    <location>
        <begin position="234"/>
        <end position="243"/>
    </location>
</feature>
<feature type="region of interest" description="Disordered" evidence="1">
    <location>
        <begin position="75"/>
        <end position="108"/>
    </location>
</feature>
<comment type="caution">
    <text evidence="2">The sequence shown here is derived from an EMBL/GenBank/DDBJ whole genome shotgun (WGS) entry which is preliminary data.</text>
</comment>
<dbReference type="AlphaFoldDB" id="A0AAV7YXV1"/>
<feature type="region of interest" description="Disordered" evidence="1">
    <location>
        <begin position="170"/>
        <end position="250"/>
    </location>
</feature>
<keyword evidence="2" id="KW-0413">Isomerase</keyword>
<dbReference type="GO" id="GO:0016853">
    <property type="term" value="F:isomerase activity"/>
    <property type="evidence" value="ECO:0007669"/>
    <property type="project" value="UniProtKB-KW"/>
</dbReference>
<evidence type="ECO:0000313" key="3">
    <source>
        <dbReference type="Proteomes" id="UP001146793"/>
    </source>
</evidence>
<reference evidence="2" key="1">
    <citation type="submission" date="2022-08" db="EMBL/GenBank/DDBJ databases">
        <title>Novel sulphate-reducing endosymbionts in the free-living metamonad Anaeramoeba.</title>
        <authorList>
            <person name="Jerlstrom-Hultqvist J."/>
            <person name="Cepicka I."/>
            <person name="Gallot-Lavallee L."/>
            <person name="Salas-Leiva D."/>
            <person name="Curtis B.A."/>
            <person name="Zahonova K."/>
            <person name="Pipaliya S."/>
            <person name="Dacks J."/>
            <person name="Roger A.J."/>
        </authorList>
    </citation>
    <scope>NUCLEOTIDE SEQUENCE</scope>
    <source>
        <strain evidence="2">Busselton2</strain>
    </source>
</reference>
<organism evidence="2 3">
    <name type="scientific">Anaeramoeba flamelloides</name>
    <dbReference type="NCBI Taxonomy" id="1746091"/>
    <lineage>
        <taxon>Eukaryota</taxon>
        <taxon>Metamonada</taxon>
        <taxon>Anaeramoebidae</taxon>
        <taxon>Anaeramoeba</taxon>
    </lineage>
</organism>
<evidence type="ECO:0000313" key="2">
    <source>
        <dbReference type="EMBL" id="KAJ3433670.1"/>
    </source>
</evidence>
<name>A0AAV7YXV1_9EUKA</name>
<sequence>MSRQKKLSSSPKRFTFYLPTEITLKNEEKPTLSISPISQPEPFYEKEKYLSLSPQSDNPLSDSVILSYIPNETISESRSHSPIRRDSLSTRYKRSKRPNSRRARRIANRNYLSADPEFDYKNLPPLKIEELNQKQTTMFGFIDNQNNSVFDQFLNINLDEEQNYFEKLKKKKNKKKKKTRKKKKAQDQNNLNNSNKKQKLEKNNEIVHQNENKNENFNKIQTKKKKNNFDQKNFKKKKKKKKKKEEEANTKAVEIKILPKMKNQTTKKTINSFSKNKKKKKFKYNFCF</sequence>
<protein>
    <submittedName>
        <fullName evidence="2">Peptidylprolyl isomerase</fullName>
    </submittedName>
</protein>
<dbReference type="Proteomes" id="UP001146793">
    <property type="component" value="Unassembled WGS sequence"/>
</dbReference>